<keyword evidence="6" id="KW-1185">Reference proteome</keyword>
<gene>
    <name evidence="5" type="ORF">DENOEST_2095</name>
</gene>
<dbReference type="InterPro" id="IPR014730">
    <property type="entry name" value="ETF_a/b_N"/>
</dbReference>
<organism evidence="5 6">
    <name type="scientific">Denitratisoma oestradiolicum</name>
    <dbReference type="NCBI Taxonomy" id="311182"/>
    <lineage>
        <taxon>Bacteria</taxon>
        <taxon>Pseudomonadati</taxon>
        <taxon>Pseudomonadota</taxon>
        <taxon>Betaproteobacteria</taxon>
        <taxon>Nitrosomonadales</taxon>
        <taxon>Sterolibacteriaceae</taxon>
        <taxon>Denitratisoma</taxon>
    </lineage>
</organism>
<dbReference type="RefSeq" id="WP_145772370.1">
    <property type="nucleotide sequence ID" value="NZ_LR778301.1"/>
</dbReference>
<dbReference type="GO" id="GO:0050660">
    <property type="term" value="F:flavin adenine dinucleotide binding"/>
    <property type="evidence" value="ECO:0007669"/>
    <property type="project" value="InterPro"/>
</dbReference>
<evidence type="ECO:0000256" key="1">
    <source>
        <dbReference type="ARBA" id="ARBA00005817"/>
    </source>
</evidence>
<evidence type="ECO:0000313" key="6">
    <source>
        <dbReference type="Proteomes" id="UP000515733"/>
    </source>
</evidence>
<comment type="cofactor">
    <cofactor evidence="3">
        <name>FAD</name>
        <dbReference type="ChEBI" id="CHEBI:57692"/>
    </cofactor>
    <text evidence="3">Binds 1 FAD per dimer.</text>
</comment>
<dbReference type="Pfam" id="PF01012">
    <property type="entry name" value="ETF"/>
    <property type="match status" value="1"/>
</dbReference>
<dbReference type="Proteomes" id="UP000515733">
    <property type="component" value="Chromosome"/>
</dbReference>
<dbReference type="Gene3D" id="3.40.50.1220">
    <property type="entry name" value="TPP-binding domain"/>
    <property type="match status" value="1"/>
</dbReference>
<dbReference type="OrthoDB" id="9770286at2"/>
<protein>
    <submittedName>
        <fullName evidence="5">Putative Electron transfer flavoprotein subunit alpha</fullName>
    </submittedName>
</protein>
<reference evidence="5 6" key="1">
    <citation type="submission" date="2020-03" db="EMBL/GenBank/DDBJ databases">
        <authorList>
            <consortium name="Genoscope - CEA"/>
            <person name="William W."/>
        </authorList>
    </citation>
    <scope>NUCLEOTIDE SEQUENCE [LARGE SCALE GENOMIC DNA]</scope>
    <source>
        <strain evidence="6">DSM 16959</strain>
    </source>
</reference>
<dbReference type="EMBL" id="LR778301">
    <property type="protein sequence ID" value="CAB1369260.1"/>
    <property type="molecule type" value="Genomic_DNA"/>
</dbReference>
<dbReference type="Pfam" id="PF00766">
    <property type="entry name" value="ETF_alpha"/>
    <property type="match status" value="1"/>
</dbReference>
<dbReference type="KEGG" id="doe:DENOEST_2095"/>
<feature type="binding site" evidence="3">
    <location>
        <begin position="266"/>
        <end position="273"/>
    </location>
    <ligand>
        <name>FAD</name>
        <dbReference type="ChEBI" id="CHEBI:57692"/>
    </ligand>
</feature>
<keyword evidence="2" id="KW-0813">Transport</keyword>
<dbReference type="SUPFAM" id="SSF52402">
    <property type="entry name" value="Adenine nucleotide alpha hydrolases-like"/>
    <property type="match status" value="1"/>
</dbReference>
<dbReference type="InterPro" id="IPR014729">
    <property type="entry name" value="Rossmann-like_a/b/a_fold"/>
</dbReference>
<accession>A0A6S6XTE3</accession>
<dbReference type="InterPro" id="IPR001308">
    <property type="entry name" value="ETF_a/FixB"/>
</dbReference>
<dbReference type="InterPro" id="IPR014731">
    <property type="entry name" value="ETF_asu_C"/>
</dbReference>
<feature type="binding site" evidence="3">
    <location>
        <begin position="235"/>
        <end position="236"/>
    </location>
    <ligand>
        <name>FAD</name>
        <dbReference type="ChEBI" id="CHEBI:57692"/>
    </ligand>
</feature>
<comment type="similarity">
    <text evidence="1">Belongs to the ETF alpha-subunit/FixB family.</text>
</comment>
<evidence type="ECO:0000313" key="5">
    <source>
        <dbReference type="EMBL" id="CAB1369260.1"/>
    </source>
</evidence>
<dbReference type="PANTHER" id="PTHR43153">
    <property type="entry name" value="ELECTRON TRANSFER FLAVOPROTEIN ALPHA"/>
    <property type="match status" value="1"/>
</dbReference>
<dbReference type="AlphaFoldDB" id="A0A6S6XTE3"/>
<dbReference type="SUPFAM" id="SSF52467">
    <property type="entry name" value="DHS-like NAD/FAD-binding domain"/>
    <property type="match status" value="1"/>
</dbReference>
<feature type="binding site" evidence="3">
    <location>
        <position position="209"/>
    </location>
    <ligand>
        <name>FAD</name>
        <dbReference type="ChEBI" id="CHEBI:57692"/>
    </ligand>
</feature>
<evidence type="ECO:0000256" key="3">
    <source>
        <dbReference type="PIRSR" id="PIRSR000089-1"/>
    </source>
</evidence>
<proteinExistence type="inferred from homology"/>
<keyword evidence="3" id="KW-0274">FAD</keyword>
<feature type="binding site" evidence="3">
    <location>
        <position position="287"/>
    </location>
    <ligand>
        <name>FAD</name>
        <dbReference type="ChEBI" id="CHEBI:57692"/>
    </ligand>
</feature>
<sequence>MTVVLCTWGNTLEGGTEEALTLARQFAAANGAALNWVVIGPAANDAAQIAGQYGVASLDVISDAKLAGFGPDALVASLAQYCEQIKPTTVLFNQSAPARLIAPRLAGRLNVPVVMNTFALAQAGNTLSVTATAFGGDTHVVYQLAAPVKVISVVTTSLVAEAAATATTPARRDIAVDLSAVEERFKVTSAPRAEGPRLEDAEIIVSGGRGLASAANYDALVKPLAEALGGMWGGSRAIVDEGWIDSSRQVGLTGKITRPGLYLAAGISGASQHMAGCSAAKTIVAINKDKDASIYRYARYGIVADCLDVLPELIKAIKA</sequence>
<evidence type="ECO:0000256" key="2">
    <source>
        <dbReference type="ARBA" id="ARBA00022982"/>
    </source>
</evidence>
<dbReference type="PIRSF" id="PIRSF000089">
    <property type="entry name" value="Electra_flavoP_a"/>
    <property type="match status" value="1"/>
</dbReference>
<dbReference type="SMART" id="SM00893">
    <property type="entry name" value="ETF"/>
    <property type="match status" value="1"/>
</dbReference>
<evidence type="ECO:0000259" key="4">
    <source>
        <dbReference type="SMART" id="SM00893"/>
    </source>
</evidence>
<dbReference type="GO" id="GO:0009055">
    <property type="term" value="F:electron transfer activity"/>
    <property type="evidence" value="ECO:0007669"/>
    <property type="project" value="InterPro"/>
</dbReference>
<dbReference type="InterPro" id="IPR029035">
    <property type="entry name" value="DHS-like_NAD/FAD-binding_dom"/>
</dbReference>
<keyword evidence="3" id="KW-0285">Flavoprotein</keyword>
<feature type="binding site" evidence="3">
    <location>
        <begin position="249"/>
        <end position="253"/>
    </location>
    <ligand>
        <name>FAD</name>
        <dbReference type="ChEBI" id="CHEBI:57692"/>
    </ligand>
</feature>
<dbReference type="GO" id="GO:0033539">
    <property type="term" value="P:fatty acid beta-oxidation using acyl-CoA dehydrogenase"/>
    <property type="evidence" value="ECO:0007669"/>
    <property type="project" value="TreeGrafter"/>
</dbReference>
<feature type="domain" description="Electron transfer flavoprotein alpha/beta-subunit N-terminal" evidence="4">
    <location>
        <begin position="2"/>
        <end position="187"/>
    </location>
</feature>
<dbReference type="Gene3D" id="3.40.50.620">
    <property type="entry name" value="HUPs"/>
    <property type="match status" value="1"/>
</dbReference>
<name>A0A6S6XTE3_9PROT</name>
<keyword evidence="2" id="KW-0249">Electron transport</keyword>
<dbReference type="PANTHER" id="PTHR43153:SF1">
    <property type="entry name" value="ELECTRON TRANSFER FLAVOPROTEIN SUBUNIT ALPHA, MITOCHONDRIAL"/>
    <property type="match status" value="1"/>
</dbReference>